<keyword evidence="6" id="KW-1185">Reference proteome</keyword>
<dbReference type="RefSeq" id="WP_115995478.1">
    <property type="nucleotide sequence ID" value="NZ_QRDY01000026.1"/>
</dbReference>
<dbReference type="EC" id="4.2.1.96" evidence="3"/>
<dbReference type="Gene3D" id="3.30.1360.20">
    <property type="entry name" value="Transcriptional coactivator/pterin dehydratase"/>
    <property type="match status" value="1"/>
</dbReference>
<gene>
    <name evidence="5" type="ORF">DFP95_12641</name>
</gene>
<evidence type="ECO:0000256" key="3">
    <source>
        <dbReference type="ARBA" id="ARBA00013252"/>
    </source>
</evidence>
<proteinExistence type="inferred from homology"/>
<comment type="caution">
    <text evidence="5">The sequence shown here is derived from an EMBL/GenBank/DDBJ whole genome shotgun (WGS) entry which is preliminary data.</text>
</comment>
<sequence>MGKHPLLSEQELEDGLRELGHWTIEDGKWLIRKRLFPTFVEAVEFVNRVAAIAEEMNHHPFIGIDYRRVTLRLTTWNSGGLTSLDMDSAKAYDRT</sequence>
<dbReference type="CDD" id="cd00488">
    <property type="entry name" value="PCD_DCoH"/>
    <property type="match status" value="1"/>
</dbReference>
<comment type="catalytic activity">
    <reaction evidence="1">
        <text>(4aS,6R)-4a-hydroxy-L-erythro-5,6,7,8-tetrahydrobiopterin = (6R)-L-erythro-6,7-dihydrobiopterin + H2O</text>
        <dbReference type="Rhea" id="RHEA:11920"/>
        <dbReference type="ChEBI" id="CHEBI:15377"/>
        <dbReference type="ChEBI" id="CHEBI:15642"/>
        <dbReference type="ChEBI" id="CHEBI:43120"/>
        <dbReference type="EC" id="4.2.1.96"/>
    </reaction>
</comment>
<dbReference type="PANTHER" id="PTHR12599:SF0">
    <property type="entry name" value="PTERIN-4-ALPHA-CARBINOLAMINE DEHYDRATASE"/>
    <property type="match status" value="1"/>
</dbReference>
<name>A0A3D9HUL6_9BACL</name>
<dbReference type="Proteomes" id="UP000256869">
    <property type="component" value="Unassembled WGS sequence"/>
</dbReference>
<evidence type="ECO:0000256" key="2">
    <source>
        <dbReference type="ARBA" id="ARBA00006472"/>
    </source>
</evidence>
<organism evidence="5 6">
    <name type="scientific">Cohnella lupini</name>
    <dbReference type="NCBI Taxonomy" id="1294267"/>
    <lineage>
        <taxon>Bacteria</taxon>
        <taxon>Bacillati</taxon>
        <taxon>Bacillota</taxon>
        <taxon>Bacilli</taxon>
        <taxon>Bacillales</taxon>
        <taxon>Paenibacillaceae</taxon>
        <taxon>Cohnella</taxon>
    </lineage>
</organism>
<evidence type="ECO:0000256" key="1">
    <source>
        <dbReference type="ARBA" id="ARBA00001554"/>
    </source>
</evidence>
<evidence type="ECO:0000256" key="4">
    <source>
        <dbReference type="ARBA" id="ARBA00023239"/>
    </source>
</evidence>
<evidence type="ECO:0000313" key="6">
    <source>
        <dbReference type="Proteomes" id="UP000256869"/>
    </source>
</evidence>
<dbReference type="GO" id="GO:0008124">
    <property type="term" value="F:4-alpha-hydroxytetrahydrobiopterin dehydratase activity"/>
    <property type="evidence" value="ECO:0007669"/>
    <property type="project" value="UniProtKB-EC"/>
</dbReference>
<dbReference type="OrthoDB" id="9800108at2"/>
<dbReference type="Pfam" id="PF01329">
    <property type="entry name" value="Pterin_4a"/>
    <property type="match status" value="1"/>
</dbReference>
<keyword evidence="4" id="KW-0456">Lyase</keyword>
<dbReference type="InterPro" id="IPR001533">
    <property type="entry name" value="Pterin_deHydtase"/>
</dbReference>
<dbReference type="EMBL" id="QRDY01000026">
    <property type="protein sequence ID" value="RED53178.1"/>
    <property type="molecule type" value="Genomic_DNA"/>
</dbReference>
<dbReference type="PANTHER" id="PTHR12599">
    <property type="entry name" value="PTERIN-4-ALPHA-CARBINOLAMINE DEHYDRATASE"/>
    <property type="match status" value="1"/>
</dbReference>
<dbReference type="SUPFAM" id="SSF55248">
    <property type="entry name" value="PCD-like"/>
    <property type="match status" value="1"/>
</dbReference>
<reference evidence="5 6" key="1">
    <citation type="submission" date="2018-07" db="EMBL/GenBank/DDBJ databases">
        <title>Genomic Encyclopedia of Type Strains, Phase III (KMG-III): the genomes of soil and plant-associated and newly described type strains.</title>
        <authorList>
            <person name="Whitman W."/>
        </authorList>
    </citation>
    <scope>NUCLEOTIDE SEQUENCE [LARGE SCALE GENOMIC DNA]</scope>
    <source>
        <strain evidence="5 6">CECT 8236</strain>
    </source>
</reference>
<dbReference type="GO" id="GO:0006729">
    <property type="term" value="P:tetrahydrobiopterin biosynthetic process"/>
    <property type="evidence" value="ECO:0007669"/>
    <property type="project" value="InterPro"/>
</dbReference>
<dbReference type="AlphaFoldDB" id="A0A3D9HUL6"/>
<dbReference type="InterPro" id="IPR036428">
    <property type="entry name" value="PCD_sf"/>
</dbReference>
<dbReference type="NCBIfam" id="NF002017">
    <property type="entry name" value="PRK00823.1-2"/>
    <property type="match status" value="1"/>
</dbReference>
<comment type="similarity">
    <text evidence="2">Belongs to the pterin-4-alpha-carbinolamine dehydratase family.</text>
</comment>
<protein>
    <recommendedName>
        <fullName evidence="3">4a-hydroxytetrahydrobiopterin dehydratase</fullName>
        <ecNumber evidence="3">4.2.1.96</ecNumber>
    </recommendedName>
</protein>
<evidence type="ECO:0000313" key="5">
    <source>
        <dbReference type="EMBL" id="RED53178.1"/>
    </source>
</evidence>
<accession>A0A3D9HUL6</accession>